<dbReference type="AlphaFoldDB" id="A0A218NLW0"/>
<keyword evidence="3" id="KW-0175">Coiled coil</keyword>
<organism evidence="5 6">
    <name type="scientific">Candidatus Mancarchaeum acidiphilum</name>
    <dbReference type="NCBI Taxonomy" id="1920749"/>
    <lineage>
        <taxon>Archaea</taxon>
        <taxon>Candidatus Micrarchaeota</taxon>
        <taxon>Candidatus Mancarchaeum</taxon>
    </lineage>
</organism>
<protein>
    <submittedName>
        <fullName evidence="5">CBS pair superfamily protein</fullName>
    </submittedName>
</protein>
<keyword evidence="6" id="KW-1185">Reference proteome</keyword>
<feature type="coiled-coil region" evidence="3">
    <location>
        <begin position="346"/>
        <end position="373"/>
    </location>
</feature>
<evidence type="ECO:0000256" key="2">
    <source>
        <dbReference type="PROSITE-ProRule" id="PRU00703"/>
    </source>
</evidence>
<feature type="domain" description="CBS" evidence="4">
    <location>
        <begin position="212"/>
        <end position="267"/>
    </location>
</feature>
<dbReference type="SMART" id="SM00116">
    <property type="entry name" value="CBS"/>
    <property type="match status" value="2"/>
</dbReference>
<evidence type="ECO:0000313" key="6">
    <source>
        <dbReference type="Proteomes" id="UP000197679"/>
    </source>
</evidence>
<dbReference type="PROSITE" id="PS51371">
    <property type="entry name" value="CBS"/>
    <property type="match status" value="2"/>
</dbReference>
<evidence type="ECO:0000256" key="3">
    <source>
        <dbReference type="SAM" id="Coils"/>
    </source>
</evidence>
<dbReference type="Proteomes" id="UP000197679">
    <property type="component" value="Chromosome"/>
</dbReference>
<dbReference type="InterPro" id="IPR051257">
    <property type="entry name" value="Diverse_CBS-Domain"/>
</dbReference>
<dbReference type="OrthoDB" id="8919at2157"/>
<accession>A0A218NLW0</accession>
<dbReference type="KEGG" id="marh:Mia14_0117"/>
<dbReference type="Gene3D" id="3.10.580.10">
    <property type="entry name" value="CBS-domain"/>
    <property type="match status" value="2"/>
</dbReference>
<proteinExistence type="predicted"/>
<dbReference type="PANTHER" id="PTHR43080:SF2">
    <property type="entry name" value="CBS DOMAIN-CONTAINING PROTEIN"/>
    <property type="match status" value="1"/>
</dbReference>
<sequence>MMDSINDEIKIPEELAKEVPVSDYTDKMSDLIPKISKFGAVIINKDDEVMGIIDKKAIEKIDLEIPRSLSAERFVVRTPKVNDQTALSDIIMYFYKSHSIALPYMVKGKVSKIIDRITLFKILLSRSDIKDVLVKDIMSTPMAVIDSKTDIAKAKKVMEDENMSTLGVLDDGKFYGIITSEDIINNVVIKERSPAIENNKYSPSNIPVKDYVNTNPVMIKESGSVQDSVRLMVENENKPIVVTSGSQPIGIVTSTDILEYLTSNKKEVSPSILISGLDESTYIYEDEILSEIKNFSYKISKIKDIGIRYISATIKRIGKSQYEVRMKLLSEKYGSLQVNYSDYRLERTLSEALEKLNDQILKAKEKSENVKDYFKEI</sequence>
<name>A0A218NLW0_9ARCH</name>
<dbReference type="Pfam" id="PF00571">
    <property type="entry name" value="CBS"/>
    <property type="match status" value="2"/>
</dbReference>
<dbReference type="InterPro" id="IPR000644">
    <property type="entry name" value="CBS_dom"/>
</dbReference>
<dbReference type="RefSeq" id="WP_088819623.1">
    <property type="nucleotide sequence ID" value="NZ_CP019964.1"/>
</dbReference>
<evidence type="ECO:0000259" key="4">
    <source>
        <dbReference type="PROSITE" id="PS51371"/>
    </source>
</evidence>
<evidence type="ECO:0000313" key="5">
    <source>
        <dbReference type="EMBL" id="ASI13457.1"/>
    </source>
</evidence>
<dbReference type="InterPro" id="IPR046342">
    <property type="entry name" value="CBS_dom_sf"/>
</dbReference>
<gene>
    <name evidence="5" type="ORF">Mia14_0117</name>
</gene>
<dbReference type="PANTHER" id="PTHR43080">
    <property type="entry name" value="CBS DOMAIN-CONTAINING PROTEIN CBSX3, MITOCHONDRIAL"/>
    <property type="match status" value="1"/>
</dbReference>
<dbReference type="GeneID" id="33313676"/>
<dbReference type="SUPFAM" id="SSF54631">
    <property type="entry name" value="CBS-domain pair"/>
    <property type="match status" value="1"/>
</dbReference>
<feature type="domain" description="CBS" evidence="4">
    <location>
        <begin position="138"/>
        <end position="194"/>
    </location>
</feature>
<dbReference type="EMBL" id="CP019964">
    <property type="protein sequence ID" value="ASI13457.1"/>
    <property type="molecule type" value="Genomic_DNA"/>
</dbReference>
<reference evidence="5 6" key="1">
    <citation type="journal article" date="2017" name="Nat. Commun.">
        <title>'ARMAN' archaea depend on association with euryarchaeal host in culture and in situ.</title>
        <authorList>
            <person name="Golyshina O."/>
            <person name="Toshchakov S."/>
            <person name="Makarova K."/>
            <person name="Gavrilov S."/>
            <person name="Korzhenkov A."/>
            <person name="La Cono V."/>
            <person name="Arcadi E."/>
            <person name="Nechitaylo T."/>
            <person name="Ferrer M."/>
            <person name="Kublanov I."/>
            <person name="Wolf Y."/>
            <person name="Yakimov M."/>
            <person name="Golyshin P."/>
            <person name="Slesarev A."/>
            <person name="Kozyavkin S."/>
        </authorList>
    </citation>
    <scope>NUCLEOTIDE SEQUENCE [LARGE SCALE GENOMIC DNA]</scope>
    <source>
        <strain evidence="5 6">Mia14</strain>
    </source>
</reference>
<keyword evidence="1 2" id="KW-0129">CBS domain</keyword>
<evidence type="ECO:0000256" key="1">
    <source>
        <dbReference type="ARBA" id="ARBA00023122"/>
    </source>
</evidence>